<protein>
    <submittedName>
        <fullName evidence="1">Uncharacterized protein</fullName>
    </submittedName>
</protein>
<proteinExistence type="predicted"/>
<dbReference type="EMBL" id="KX397369">
    <property type="protein sequence ID" value="ANZ49524.1"/>
    <property type="molecule type" value="Genomic_DNA"/>
</dbReference>
<sequence>MATKTPQEQLVELFNAANPSLPTPLTVADVDFAAVVAAAEEDAKNTKLTITAKGSSTNFAGSKELTYNRLAYAKGDMPVEDSMTNWDTDEEVLAHFNTMLQQDHADDALALSDITITSNANAEDATKTDVTVAINAGHAKFLPGEAVVWTISKAKTDLSGTNGELNGFN</sequence>
<dbReference type="GeneID" id="29062016"/>
<gene>
    <name evidence="1" type="ORF">KWAN_172</name>
</gene>
<dbReference type="RefSeq" id="YP_009278777.1">
    <property type="nucleotide sequence ID" value="NC_031010.1"/>
</dbReference>
<evidence type="ECO:0000313" key="2">
    <source>
        <dbReference type="Proteomes" id="UP000202923"/>
    </source>
</evidence>
<accession>A0A1B2IE76</accession>
<evidence type="ECO:0000313" key="1">
    <source>
        <dbReference type="EMBL" id="ANZ49524.1"/>
    </source>
</evidence>
<reference evidence="1 2" key="1">
    <citation type="submission" date="2016-06" db="EMBL/GenBank/DDBJ databases">
        <authorList>
            <person name="Kjaerup R.B."/>
            <person name="Dalgaard T.S."/>
            <person name="Juul-Madsen H.R."/>
        </authorList>
    </citation>
    <scope>NUCLEOTIDE SEQUENCE [LARGE SCALE GENOMIC DNA]</scope>
</reference>
<dbReference type="Proteomes" id="UP000202923">
    <property type="component" value="Genome"/>
</dbReference>
<dbReference type="KEGG" id="vg:29062016"/>
<dbReference type="Pfam" id="PF25613">
    <property type="entry name" value="DUF7941"/>
    <property type="match status" value="1"/>
</dbReference>
<organism evidence="1 2">
    <name type="scientific">Erwinia phage vB_EamM_Kwan</name>
    <dbReference type="NCBI Taxonomy" id="1883374"/>
    <lineage>
        <taxon>Viruses</taxon>
        <taxon>Duplodnaviria</taxon>
        <taxon>Heunggongvirae</taxon>
        <taxon>Uroviricota</taxon>
        <taxon>Caudoviricetes</taxon>
        <taxon>Chimalliviridae</taxon>
        <taxon>Wellingtonvirus</taxon>
        <taxon>Wellingtonvirus wellington</taxon>
    </lineage>
</organism>
<name>A0A1B2IE76_9CAUD</name>
<dbReference type="InterPro" id="IPR057701">
    <property type="entry name" value="DUF7941"/>
</dbReference>
<dbReference type="OrthoDB" id="14492at10239"/>